<evidence type="ECO:0000313" key="7">
    <source>
        <dbReference type="Proteomes" id="UP000663880"/>
    </source>
</evidence>
<evidence type="ECO:0000256" key="4">
    <source>
        <dbReference type="ARBA" id="ARBA00029452"/>
    </source>
</evidence>
<name>A0A821WJQ6_9NEOP</name>
<dbReference type="EMBL" id="CAJOBZ010000062">
    <property type="protein sequence ID" value="CAF4928531.1"/>
    <property type="molecule type" value="Genomic_DNA"/>
</dbReference>
<evidence type="ECO:0000256" key="1">
    <source>
        <dbReference type="ARBA" id="ARBA00004114"/>
    </source>
</evidence>
<protein>
    <recommendedName>
        <fullName evidence="5">Protein phosphatase 1 regulatory subunit 35 C-terminal domain-containing protein</fullName>
    </recommendedName>
</protein>
<comment type="subcellular location">
    <subcellularLocation>
        <location evidence="1">Cytoplasm</location>
        <location evidence="1">Cytoskeleton</location>
        <location evidence="1">Microtubule organizing center</location>
        <location evidence="1">Centrosome</location>
        <location evidence="1">Centriole</location>
    </subcellularLocation>
</comment>
<keyword evidence="2" id="KW-0963">Cytoplasm</keyword>
<evidence type="ECO:0000256" key="3">
    <source>
        <dbReference type="ARBA" id="ARBA00023212"/>
    </source>
</evidence>
<comment type="caution">
    <text evidence="6">The sequence shown here is derived from an EMBL/GenBank/DDBJ whole genome shotgun (WGS) entry which is preliminary data.</text>
</comment>
<gene>
    <name evidence="6" type="ORF">PMACD_LOCUS13649</name>
</gene>
<keyword evidence="7" id="KW-1185">Reference proteome</keyword>
<evidence type="ECO:0000256" key="2">
    <source>
        <dbReference type="ARBA" id="ARBA00022490"/>
    </source>
</evidence>
<sequence length="183" mass="20557">MRKASADSKVKKTFVRHAEQKVNISKHKVIRDPGAGSSKSSIHNIVTTQELAHPTLCSSEVLANYLSEVKKSAPPRLLHEELQVDKAALSAKVTRKLNFHFNDRIYNNLVELNADAADLKKKDRKTKITTIKKDLEPNIDDFCHNEKAKDVIPIIPIIKPKLKPLKCVDTGKLHKLVAMLEVL</sequence>
<organism evidence="6 7">
    <name type="scientific">Pieris macdunnoughi</name>
    <dbReference type="NCBI Taxonomy" id="345717"/>
    <lineage>
        <taxon>Eukaryota</taxon>
        <taxon>Metazoa</taxon>
        <taxon>Ecdysozoa</taxon>
        <taxon>Arthropoda</taxon>
        <taxon>Hexapoda</taxon>
        <taxon>Insecta</taxon>
        <taxon>Pterygota</taxon>
        <taxon>Neoptera</taxon>
        <taxon>Endopterygota</taxon>
        <taxon>Lepidoptera</taxon>
        <taxon>Glossata</taxon>
        <taxon>Ditrysia</taxon>
        <taxon>Papilionoidea</taxon>
        <taxon>Pieridae</taxon>
        <taxon>Pierinae</taxon>
        <taxon>Pieris</taxon>
    </lineage>
</organism>
<keyword evidence="3" id="KW-0206">Cytoskeleton</keyword>
<dbReference type="InterPro" id="IPR029135">
    <property type="entry name" value="PPP1R35_C"/>
</dbReference>
<accession>A0A821WJQ6</accession>
<feature type="domain" description="Protein phosphatase 1 regulatory subunit 35 C-terminal" evidence="5">
    <location>
        <begin position="54"/>
        <end position="145"/>
    </location>
</feature>
<dbReference type="OrthoDB" id="8191506at2759"/>
<dbReference type="GO" id="GO:0005814">
    <property type="term" value="C:centriole"/>
    <property type="evidence" value="ECO:0007669"/>
    <property type="project" value="UniProtKB-SubCell"/>
</dbReference>
<comment type="similarity">
    <text evidence="4">Belongs to the PPP1R35 family.</text>
</comment>
<dbReference type="Proteomes" id="UP000663880">
    <property type="component" value="Unassembled WGS sequence"/>
</dbReference>
<evidence type="ECO:0000313" key="6">
    <source>
        <dbReference type="EMBL" id="CAF4928531.1"/>
    </source>
</evidence>
<reference evidence="6" key="1">
    <citation type="submission" date="2021-02" db="EMBL/GenBank/DDBJ databases">
        <authorList>
            <person name="Steward A R."/>
        </authorList>
    </citation>
    <scope>NUCLEOTIDE SEQUENCE</scope>
</reference>
<evidence type="ECO:0000259" key="5">
    <source>
        <dbReference type="Pfam" id="PF15503"/>
    </source>
</evidence>
<dbReference type="Pfam" id="PF15503">
    <property type="entry name" value="PPP1R35_C"/>
    <property type="match status" value="1"/>
</dbReference>
<dbReference type="AlphaFoldDB" id="A0A821WJQ6"/>
<proteinExistence type="inferred from homology"/>